<sequence>MWQASKSTHSPTNRTSDAVTVCVRAAARGVRAGRIEFSVATGRGRQRAMRCDELQLTAVGRPRSAQYNDCRLTCCLATLSFIQQLLRNNRLLVCQLTANAHGL</sequence>
<reference evidence="2" key="1">
    <citation type="submission" date="2022-11" db="UniProtKB">
        <authorList>
            <consortium name="WormBaseParasite"/>
        </authorList>
    </citation>
    <scope>IDENTIFICATION</scope>
</reference>
<accession>A0A914WT50</accession>
<evidence type="ECO:0000313" key="2">
    <source>
        <dbReference type="WBParaSite" id="PSAMB.scaffold5166size12449.g26020.t1"/>
    </source>
</evidence>
<evidence type="ECO:0000313" key="1">
    <source>
        <dbReference type="Proteomes" id="UP000887566"/>
    </source>
</evidence>
<dbReference type="WBParaSite" id="PSAMB.scaffold5166size12449.g26020.t1">
    <property type="protein sequence ID" value="PSAMB.scaffold5166size12449.g26020.t1"/>
    <property type="gene ID" value="PSAMB.scaffold5166size12449.g26020"/>
</dbReference>
<keyword evidence="1" id="KW-1185">Reference proteome</keyword>
<name>A0A914WT50_9BILA</name>
<dbReference type="AlphaFoldDB" id="A0A914WT50"/>
<proteinExistence type="predicted"/>
<dbReference type="Proteomes" id="UP000887566">
    <property type="component" value="Unplaced"/>
</dbReference>
<organism evidence="1 2">
    <name type="scientific">Plectus sambesii</name>
    <dbReference type="NCBI Taxonomy" id="2011161"/>
    <lineage>
        <taxon>Eukaryota</taxon>
        <taxon>Metazoa</taxon>
        <taxon>Ecdysozoa</taxon>
        <taxon>Nematoda</taxon>
        <taxon>Chromadorea</taxon>
        <taxon>Plectida</taxon>
        <taxon>Plectina</taxon>
        <taxon>Plectoidea</taxon>
        <taxon>Plectidae</taxon>
        <taxon>Plectus</taxon>
    </lineage>
</organism>
<protein>
    <submittedName>
        <fullName evidence="2">Uncharacterized protein</fullName>
    </submittedName>
</protein>